<protein>
    <submittedName>
        <fullName evidence="1">Uncharacterized protein</fullName>
    </submittedName>
</protein>
<gene>
    <name evidence="1" type="ORF">QF030_002421</name>
</gene>
<organism evidence="1 2">
    <name type="scientific">Streptomyces rishiriensis</name>
    <dbReference type="NCBI Taxonomy" id="68264"/>
    <lineage>
        <taxon>Bacteria</taxon>
        <taxon>Bacillati</taxon>
        <taxon>Actinomycetota</taxon>
        <taxon>Actinomycetes</taxon>
        <taxon>Kitasatosporales</taxon>
        <taxon>Streptomycetaceae</taxon>
        <taxon>Streptomyces</taxon>
    </lineage>
</organism>
<sequence length="42" mass="4609">MLYRLSYTGLKPMTGLEPATVRSNEVTAACAPGTHHVLRLPR</sequence>
<keyword evidence="2" id="KW-1185">Reference proteome</keyword>
<evidence type="ECO:0000313" key="2">
    <source>
        <dbReference type="Proteomes" id="UP001230654"/>
    </source>
</evidence>
<comment type="caution">
    <text evidence="1">The sequence shown here is derived from an EMBL/GenBank/DDBJ whole genome shotgun (WGS) entry which is preliminary data.</text>
</comment>
<accession>A0ABU0NN67</accession>
<dbReference type="Proteomes" id="UP001230654">
    <property type="component" value="Unassembled WGS sequence"/>
</dbReference>
<proteinExistence type="predicted"/>
<evidence type="ECO:0000313" key="1">
    <source>
        <dbReference type="EMBL" id="MDQ0580243.1"/>
    </source>
</evidence>
<name>A0ABU0NN67_STRRH</name>
<reference evidence="1 2" key="1">
    <citation type="submission" date="2023-07" db="EMBL/GenBank/DDBJ databases">
        <title>Comparative genomics of wheat-associated soil bacteria to identify genetic determinants of phenazine resistance.</title>
        <authorList>
            <person name="Mouncey N."/>
        </authorList>
    </citation>
    <scope>NUCLEOTIDE SEQUENCE [LARGE SCALE GENOMIC DNA]</scope>
    <source>
        <strain evidence="1 2">B2I6</strain>
    </source>
</reference>
<dbReference type="EMBL" id="JAUSWV010000002">
    <property type="protein sequence ID" value="MDQ0580243.1"/>
    <property type="molecule type" value="Genomic_DNA"/>
</dbReference>